<name>A0A8X8XT39_SALSN</name>
<dbReference type="PROSITE" id="PS50293">
    <property type="entry name" value="TPR_REGION"/>
    <property type="match status" value="1"/>
</dbReference>
<dbReference type="InterPro" id="IPR019734">
    <property type="entry name" value="TPR_rpt"/>
</dbReference>
<feature type="compositionally biased region" description="Low complexity" evidence="4">
    <location>
        <begin position="337"/>
        <end position="346"/>
    </location>
</feature>
<dbReference type="Pfam" id="PF13432">
    <property type="entry name" value="TPR_16"/>
    <property type="match status" value="1"/>
</dbReference>
<dbReference type="InterPro" id="IPR044244">
    <property type="entry name" value="TTC27/Emw1"/>
</dbReference>
<evidence type="ECO:0000313" key="6">
    <source>
        <dbReference type="Proteomes" id="UP000298416"/>
    </source>
</evidence>
<evidence type="ECO:0000256" key="3">
    <source>
        <dbReference type="PROSITE-ProRule" id="PRU00339"/>
    </source>
</evidence>
<dbReference type="EMBL" id="PNBA02000006">
    <property type="protein sequence ID" value="KAG6419856.1"/>
    <property type="molecule type" value="Genomic_DNA"/>
</dbReference>
<comment type="caution">
    <text evidence="5">The sequence shown here is derived from an EMBL/GenBank/DDBJ whole genome shotgun (WGS) entry which is preliminary data.</text>
</comment>
<accession>A0A8X8XT39</accession>
<dbReference type="Proteomes" id="UP000298416">
    <property type="component" value="Unassembled WGS sequence"/>
</dbReference>
<dbReference type="AlphaFoldDB" id="A0A8X8XT39"/>
<evidence type="ECO:0000256" key="4">
    <source>
        <dbReference type="SAM" id="MobiDB-lite"/>
    </source>
</evidence>
<dbReference type="Gene3D" id="1.25.40.10">
    <property type="entry name" value="Tetratricopeptide repeat domain"/>
    <property type="match status" value="1"/>
</dbReference>
<reference evidence="5" key="2">
    <citation type="submission" date="2020-08" db="EMBL/GenBank/DDBJ databases">
        <title>Plant Genome Project.</title>
        <authorList>
            <person name="Zhang R.-G."/>
        </authorList>
    </citation>
    <scope>NUCLEOTIDE SEQUENCE</scope>
    <source>
        <strain evidence="5">Huo1</strain>
        <tissue evidence="5">Leaf</tissue>
    </source>
</reference>
<dbReference type="SMART" id="SM00028">
    <property type="entry name" value="TPR"/>
    <property type="match status" value="4"/>
</dbReference>
<dbReference type="PANTHER" id="PTHR16193:SF0">
    <property type="entry name" value="TETRATRICOPEPTIDE REPEAT PROTEIN 27"/>
    <property type="match status" value="1"/>
</dbReference>
<reference evidence="5" key="1">
    <citation type="submission" date="2018-01" db="EMBL/GenBank/DDBJ databases">
        <authorList>
            <person name="Mao J.F."/>
        </authorList>
    </citation>
    <scope>NUCLEOTIDE SEQUENCE</scope>
    <source>
        <strain evidence="5">Huo1</strain>
        <tissue evidence="5">Leaf</tissue>
    </source>
</reference>
<keyword evidence="2 3" id="KW-0802">TPR repeat</keyword>
<dbReference type="PANTHER" id="PTHR16193">
    <property type="entry name" value="TETRATRICOPEPTIDE REPEAT PROTEIN 27"/>
    <property type="match status" value="1"/>
</dbReference>
<protein>
    <recommendedName>
        <fullName evidence="7">Superkiller protein 3</fullName>
    </recommendedName>
</protein>
<sequence>MAANDAVLLRSLELRLLRCSIPSDAVAPPQSPIQSSPQFPHHHSLLNDVVLLIESGEYLQALASSSASEALFSSLHLDSLDSAHRFYSELLPECVSSFLNVSGSEDSVELGYKALIVMAVAVVSLLAFNQCNFTGPSVSVPLMPLAKLSILEYKKVGDEWMEWEAWAHKELMSVGSDLCAKFSNLQYLIFGKTLLLKMKDALFEESLSSIDGIRSTSWWLARALFLHQKLLDERSSSLFDLLQVCKNESFSYLGTLEKIEEYWCPNEDCSTILSLLQLEAGMVELYYGRVDTSKQHFESAAEVSNFNFYLTGALGFRTVHQVEPKAQLLLVTGTNNGSAKSSSNNNFPPPQSSENEASDILMTPRFAVDEKNSESVEQDAKQHSVAANPLTATQQALILAQCLLVEKKARNDEMQKWEMAPYIEAIDSQSPSPFMIGTSSLCHNCQQFSILIGSRLANHDPTFFISQLRCFCNLLRVRWESSRSRTKQRSLMMMEQLVEGVCNHSPGPGVAERLYYCFGMNIPPISALRKEYGDLLVSCGLIGEALKIYEDLELWDNLIYCYQLMDKKAAAVELIKKRLCEKPSDPRLWCSLGDVTNDDTSYEKALEVSGLRSARAYRSLARSAYNRGEYEKSKILWESAMGLNSLYPDGWFALGAAALKSRDVDKALDAFTRAVQLDPENGEAWNNIACLHMVKKRSKEAFIAFKEALKLKRESWQMWENYSQVAVDIGNLSQAMEAVQKVLDLTNKKRCDSGLLERIMLEIEERTLISHSESNVANSDSSHTAPVNVSSNVANANGVQTDSARRREAEHLIELIGKILRQIVQSCGNADIWGLYARWHKLKGDLAMCSEALLKQVRSYQGSDLWKDKDRFVKFANASLELCKVYQELALRGNSRRELFAAEMHVKSTIKQAIDHSNTKEYGDLVACLEDDVTTEMGAHWVELGINQFTRLNYPVLLCQSNLSPWLTQFEGLWARDFLSEAASDTRVQAR</sequence>
<organism evidence="5">
    <name type="scientific">Salvia splendens</name>
    <name type="common">Scarlet sage</name>
    <dbReference type="NCBI Taxonomy" id="180675"/>
    <lineage>
        <taxon>Eukaryota</taxon>
        <taxon>Viridiplantae</taxon>
        <taxon>Streptophyta</taxon>
        <taxon>Embryophyta</taxon>
        <taxon>Tracheophyta</taxon>
        <taxon>Spermatophyta</taxon>
        <taxon>Magnoliopsida</taxon>
        <taxon>eudicotyledons</taxon>
        <taxon>Gunneridae</taxon>
        <taxon>Pentapetalae</taxon>
        <taxon>asterids</taxon>
        <taxon>lamiids</taxon>
        <taxon>Lamiales</taxon>
        <taxon>Lamiaceae</taxon>
        <taxon>Nepetoideae</taxon>
        <taxon>Mentheae</taxon>
        <taxon>Salviinae</taxon>
        <taxon>Salvia</taxon>
        <taxon>Salvia subgen. Calosphace</taxon>
        <taxon>core Calosphace</taxon>
    </lineage>
</organism>
<evidence type="ECO:0000256" key="1">
    <source>
        <dbReference type="ARBA" id="ARBA00022737"/>
    </source>
</evidence>
<keyword evidence="6" id="KW-1185">Reference proteome</keyword>
<keyword evidence="1" id="KW-0677">Repeat</keyword>
<feature type="repeat" description="TPR" evidence="3">
    <location>
        <begin position="648"/>
        <end position="681"/>
    </location>
</feature>
<proteinExistence type="predicted"/>
<dbReference type="SUPFAM" id="SSF48452">
    <property type="entry name" value="TPR-like"/>
    <property type="match status" value="2"/>
</dbReference>
<dbReference type="PROSITE" id="PS50005">
    <property type="entry name" value="TPR"/>
    <property type="match status" value="1"/>
</dbReference>
<evidence type="ECO:0000256" key="2">
    <source>
        <dbReference type="ARBA" id="ARBA00022803"/>
    </source>
</evidence>
<dbReference type="InterPro" id="IPR011990">
    <property type="entry name" value="TPR-like_helical_dom_sf"/>
</dbReference>
<gene>
    <name evidence="5" type="ORF">SASPL_116368</name>
</gene>
<evidence type="ECO:0008006" key="7">
    <source>
        <dbReference type="Google" id="ProtNLM"/>
    </source>
</evidence>
<feature type="region of interest" description="Disordered" evidence="4">
    <location>
        <begin position="337"/>
        <end position="356"/>
    </location>
</feature>
<evidence type="ECO:0000313" key="5">
    <source>
        <dbReference type="EMBL" id="KAG6419856.1"/>
    </source>
</evidence>